<dbReference type="Proteomes" id="UP000742786">
    <property type="component" value="Unassembled WGS sequence"/>
</dbReference>
<dbReference type="EMBL" id="CAJQUM010000001">
    <property type="protein sequence ID" value="CAG4884947.1"/>
    <property type="molecule type" value="Genomic_DNA"/>
</dbReference>
<comment type="caution">
    <text evidence="1">The sequence shown here is derived from an EMBL/GenBank/DDBJ whole genome shotgun (WGS) entry which is preliminary data.</text>
</comment>
<evidence type="ECO:0000313" key="2">
    <source>
        <dbReference type="Proteomes" id="UP000742786"/>
    </source>
</evidence>
<keyword evidence="2" id="KW-1185">Reference proteome</keyword>
<gene>
    <name evidence="1" type="ORF">GTOL_12830</name>
</gene>
<name>A0A916J6P8_9PROT</name>
<reference evidence="1" key="1">
    <citation type="submission" date="2021-04" db="EMBL/GenBank/DDBJ databases">
        <authorList>
            <person name="Hornung B."/>
        </authorList>
    </citation>
    <scope>NUCLEOTIDE SEQUENCE</scope>
    <source>
        <strain evidence="1">G5G6</strain>
    </source>
</reference>
<organism evidence="1 2">
    <name type="scientific">Georgfuchsia toluolica</name>
    <dbReference type="NCBI Taxonomy" id="424218"/>
    <lineage>
        <taxon>Bacteria</taxon>
        <taxon>Pseudomonadati</taxon>
        <taxon>Pseudomonadota</taxon>
        <taxon>Betaproteobacteria</taxon>
        <taxon>Nitrosomonadales</taxon>
        <taxon>Sterolibacteriaceae</taxon>
        <taxon>Georgfuchsia</taxon>
    </lineage>
</organism>
<sequence length="500" mass="56087">MVNKMLRIFSGKSDHPLADTKSARELFDRLIGSDPFEALDEIDSWLESVSGDEEIKPQRRVNVLFELDDIGTAAARKLTRGFLAKSGSGHGQSRNYKLWQTACKFWRQLAASYGGWLDQFEANKKLREEMRATLPMMQMRLLRAYSGCLKWEKFRYGSLDPDLWLSAGRLYLEAEKNRWLEKKLALGDGTSTTIAAEYLRLLLFHAASMDRLQPLEIELAEQLLSHFLPAFSLTAQVRPENVYWVDAAKPLPPTRLAKLPGLAPTLRFFATANACSAIEALCNEISQRQTVPNELVLNQQFPVATVIAVLRHLAAFCAPQPPVRSHVRHQVKSRIRAVDGFQAVFATLRGDDAISIFWTVEDVSEGGMRTRAEMTDYEGLGIGALVAMYPEGGDYWLIGIVRRIDRENRTQGNIGIETVGRAPIAVDIDSEGLKGEGLLLDSALNASEMTSLVVSPGIWQDSRPLTFVHGGQHYRLRPQEERYRGNDYVIGCYWVDVLAA</sequence>
<dbReference type="AlphaFoldDB" id="A0A916J6P8"/>
<evidence type="ECO:0008006" key="3">
    <source>
        <dbReference type="Google" id="ProtNLM"/>
    </source>
</evidence>
<protein>
    <recommendedName>
        <fullName evidence="3">PilZ domain-containing protein</fullName>
    </recommendedName>
</protein>
<proteinExistence type="predicted"/>
<evidence type="ECO:0000313" key="1">
    <source>
        <dbReference type="EMBL" id="CAG4884947.1"/>
    </source>
</evidence>
<accession>A0A916J6P8</accession>